<proteinExistence type="predicted"/>
<feature type="signal peptide" evidence="6">
    <location>
        <begin position="1"/>
        <end position="20"/>
    </location>
</feature>
<dbReference type="PANTHER" id="PTHR45912:SF3">
    <property type="entry name" value="CILIA- AND FLAGELLA-ASSOCIATED PROTEIN 47"/>
    <property type="match status" value="1"/>
</dbReference>
<keyword evidence="3" id="KW-0963">Cytoplasm</keyword>
<comment type="subcellular location">
    <subcellularLocation>
        <location evidence="1">Cell projection</location>
        <location evidence="1">Cilium</location>
    </subcellularLocation>
    <subcellularLocation>
        <location evidence="2">Cytoplasm</location>
    </subcellularLocation>
</comment>
<accession>Q58WQ5</accession>
<sequence length="1307" mass="141114">MKVSTILAAGAAIVSLAAGAALPRQDSSLNAKKDIGASFPRVKLETMAKTSATFEAGPRAAAAAAEGEIKSLYSCASTMLSPAYNAVFTFDPAAGKVKIENFGGFAANAEYGFVADMIEAPFADGVITIPCAGLAGEDNATKLGIFENLGMDIYLRVGKIEYDDNFMSSIPEAQPELKLYVSDDYSTIETRLEKGISVAGVIDYSDLFGFWACSAACSGGMNFSRMASGALWELSDSELDFGTIFTSKEVSRKFTIKSTGDEPIDFTVSSDSPAFIATPASGTVEASGKQTVNVTFNPSEAGEYNAALTVKVGDKEEHITMTGTAETIPTDFSAIVTEGDASKITWENGSGEPWRLVDGFAVCNSTKNGATSVLKATFSGNKPKRITYDIDMNIDIYDHLGMSIEGRRMYDYSGRLQHSVSYIIPGGNRSVEWVLSSGNYSDGFLKVGNLRIEEVASWEGLLPNATVSPLSAEGFYNINGNAAASTTDAVMMLSLSPKEDSNLSFDYEAGSSEITVTMNETDLAKIPAGEKGTFHYDMAKGTPAFIFVKVKTPADALTESAMIGNMRLTAGKYNDSPIVFNAIVNSYLDDEGSYSASAGTVHNYPVEITLTTGGKATFKHLLPEHSDYPLPQVIEGRIEGNKIHIPTWKNVNIGTLAGYDENSLDFYPVYYNNRYWLVAGKVNREMKQTETLDELTLTISEDGRTITPDSDFGVWSTWSFENYGILSFFRADSKFIAQIEGAEITSSVENVDFGTVSANGYEYTRSFNILTLGDDCEYSAIVEGGDGHFSISPEAGNITAGESTTLTVEFTTEEAGDYNAVIRIYSDGNDLEIPVTAKADAVPDFSAIVTAGKELITFDSKTEYPWAMEDGAAVSTNTGIHNSMSTLTLNFSVPEGKIGLFSLKGATCAEPTYDGFAIRFNGETVHSEVAHNENMDVTLPVQAGEYRVELMHVRDTKDEIYSAYDRTILRELSLVIEDAGAHHFHVQPAYKMLAPVGEPVSDVVAVRNLSTTSIEITGVKGDGCFEPLMPEVTVLPSKFATVEIPIVFRADKAGEYEGVITVSTTAGEVKIPVAAEADYVKYIGSPSASSFAGPYVTALMQYGETEVTATMLYPAELMETLKGADIESVTFFPTSIPDYTFTCPDVTAEAGETDTFSIADRVKGLTPVMTGEMADAENWELTIPFDSPYTYNGGNFLFQLTNNVAEPYGGNTRIQMAFRHFPSLPGKTIITLHDTPEPAVETLPYMRVKYEPSTLGVETVMPPLSEIVEVRYYSIDGTRLTAPQNGLNVIVTVYKNGETSSTVMIKK</sequence>
<evidence type="ECO:0000256" key="3">
    <source>
        <dbReference type="ARBA" id="ARBA00022490"/>
    </source>
</evidence>
<name>Q58WQ5_9BACT</name>
<dbReference type="GO" id="GO:0005737">
    <property type="term" value="C:cytoplasm"/>
    <property type="evidence" value="ECO:0007669"/>
    <property type="project" value="UniProtKB-SubCell"/>
</dbReference>
<keyword evidence="4" id="KW-0969">Cilium</keyword>
<feature type="chain" id="PRO_5004252263" evidence="6">
    <location>
        <begin position="21"/>
        <end position="1307"/>
    </location>
</feature>
<keyword evidence="5" id="KW-0966">Cell projection</keyword>
<feature type="domain" description="HYDIN/VesB/CFA65-like Ig-like" evidence="7">
    <location>
        <begin position="233"/>
        <end position="322"/>
    </location>
</feature>
<evidence type="ECO:0000256" key="4">
    <source>
        <dbReference type="ARBA" id="ARBA00023069"/>
    </source>
</evidence>
<evidence type="ECO:0000256" key="6">
    <source>
        <dbReference type="SAM" id="SignalP"/>
    </source>
</evidence>
<dbReference type="PANTHER" id="PTHR45912">
    <property type="entry name" value="CILIA- AND FLAGELLA-ASSOCIATED PROTEIN 47"/>
    <property type="match status" value="1"/>
</dbReference>
<protein>
    <submittedName>
        <fullName evidence="8">Putative adhesin</fullName>
    </submittedName>
</protein>
<evidence type="ECO:0000256" key="5">
    <source>
        <dbReference type="ARBA" id="ARBA00023273"/>
    </source>
</evidence>
<reference evidence="8" key="1">
    <citation type="journal article" date="2005" name="Appl. Environ. Microbiol.">
        <title>Construction, analysis, and beta-glucanase screening of a bacterial artificial chromosome library from the large-bowel microbiota of mice.</title>
        <authorList>
            <person name="Walter J."/>
            <person name="Mangold M."/>
            <person name="Tannock G.W."/>
        </authorList>
    </citation>
    <scope>NUCLEOTIDE SEQUENCE</scope>
</reference>
<evidence type="ECO:0000259" key="7">
    <source>
        <dbReference type="Pfam" id="PF22544"/>
    </source>
</evidence>
<organism evidence="8">
    <name type="scientific">uncultured murine large bowel bacterium BAC 54B</name>
    <dbReference type="NCBI Taxonomy" id="314101"/>
    <lineage>
        <taxon>Bacteria</taxon>
        <taxon>environmental samples</taxon>
    </lineage>
</organism>
<dbReference type="EMBL" id="AY766186">
    <property type="protein sequence ID" value="AAX16421.1"/>
    <property type="molecule type" value="Genomic_DNA"/>
</dbReference>
<dbReference type="Pfam" id="PF22544">
    <property type="entry name" value="HYDIN_VesB_CFA65-like_Ig"/>
    <property type="match status" value="1"/>
</dbReference>
<keyword evidence="6" id="KW-0732">Signal</keyword>
<evidence type="ECO:0000313" key="8">
    <source>
        <dbReference type="EMBL" id="AAX16421.1"/>
    </source>
</evidence>
<dbReference type="InterPro" id="IPR013783">
    <property type="entry name" value="Ig-like_fold"/>
</dbReference>
<evidence type="ECO:0000256" key="1">
    <source>
        <dbReference type="ARBA" id="ARBA00004138"/>
    </source>
</evidence>
<dbReference type="NCBIfam" id="NF012200">
    <property type="entry name" value="choice_anch_D"/>
    <property type="match status" value="2"/>
</dbReference>
<dbReference type="Gene3D" id="2.60.40.10">
    <property type="entry name" value="Immunoglobulins"/>
    <property type="match status" value="3"/>
</dbReference>
<dbReference type="InterPro" id="IPR053879">
    <property type="entry name" value="HYDIN_VesB_CFA65-like_Ig"/>
</dbReference>
<evidence type="ECO:0000256" key="2">
    <source>
        <dbReference type="ARBA" id="ARBA00004496"/>
    </source>
</evidence>